<feature type="transmembrane region" description="Helical" evidence="1">
    <location>
        <begin position="273"/>
        <end position="293"/>
    </location>
</feature>
<evidence type="ECO:0000313" key="2">
    <source>
        <dbReference type="EMBL" id="CAE6456093.1"/>
    </source>
</evidence>
<dbReference type="GO" id="GO:0008962">
    <property type="term" value="F:phosphatidylglycerophosphatase activity"/>
    <property type="evidence" value="ECO:0007669"/>
    <property type="project" value="InterPro"/>
</dbReference>
<keyword evidence="1" id="KW-0812">Transmembrane</keyword>
<gene>
    <name evidence="2" type="ORF">RDB_LOCUS71561</name>
</gene>
<keyword evidence="1" id="KW-1133">Transmembrane helix</keyword>
<dbReference type="InterPro" id="IPR027706">
    <property type="entry name" value="PGP_Pase"/>
</dbReference>
<evidence type="ECO:0000313" key="3">
    <source>
        <dbReference type="Proteomes" id="UP000663831"/>
    </source>
</evidence>
<name>A0A8H3BGA0_9AGAM</name>
<dbReference type="OrthoDB" id="198652at2759"/>
<dbReference type="AlphaFoldDB" id="A0A8H3BGA0"/>
<protein>
    <recommendedName>
        <fullName evidence="4">Phosphatidylglycerophosphatase GEP4, mitochondrial</fullName>
    </recommendedName>
</protein>
<evidence type="ECO:0008006" key="4">
    <source>
        <dbReference type="Google" id="ProtNLM"/>
    </source>
</evidence>
<accession>A0A8H3BGA0</accession>
<proteinExistence type="predicted"/>
<reference evidence="2" key="1">
    <citation type="submission" date="2021-01" db="EMBL/GenBank/DDBJ databases">
        <authorList>
            <person name="Kaushik A."/>
        </authorList>
    </citation>
    <scope>NUCLEOTIDE SEQUENCE</scope>
    <source>
        <strain evidence="2">AG3-1AP</strain>
    </source>
</reference>
<sequence>MSNFHRSVFALRALLRPRLLVPGIKVDTIARLDFPALKRAGYTGVVFDRDNCLTIPHCDTLDAWTRCKSTFGKDNMLIVSNSAGSSDDPLGIQAESLAYNLQVPVFRHKYKKPACGEEIIRYFRHKQLQAPRLLIIGDRLLTDVLLSTTLPSPNDHLPIWTTRLWKTPDLALLRFIEKTILRLVLWRQNQTFRDGVIEQRAKGETWLGKEGSIWWIRRWALRAIRRKHIPPEPVPPQTNPLAKFVLPAPAVLPWRPTTGLGWTWYYSKILAKYAGTITWVVVVWIWIGSRMAVTKTWALASRRIREAKIRSAQGVVVSPPAKFKSS</sequence>
<dbReference type="Proteomes" id="UP000663831">
    <property type="component" value="Unassembled WGS sequence"/>
</dbReference>
<comment type="caution">
    <text evidence="2">The sequence shown here is derived from an EMBL/GenBank/DDBJ whole genome shotgun (WGS) entry which is preliminary data.</text>
</comment>
<evidence type="ECO:0000256" key="1">
    <source>
        <dbReference type="SAM" id="Phobius"/>
    </source>
</evidence>
<keyword evidence="1" id="KW-0472">Membrane</keyword>
<dbReference type="Pfam" id="PF09419">
    <property type="entry name" value="PGP_phosphatase"/>
    <property type="match status" value="1"/>
</dbReference>
<dbReference type="EMBL" id="CAJMWV010002163">
    <property type="protein sequence ID" value="CAE6456093.1"/>
    <property type="molecule type" value="Genomic_DNA"/>
</dbReference>
<organism evidence="2 3">
    <name type="scientific">Rhizoctonia solani</name>
    <dbReference type="NCBI Taxonomy" id="456999"/>
    <lineage>
        <taxon>Eukaryota</taxon>
        <taxon>Fungi</taxon>
        <taxon>Dikarya</taxon>
        <taxon>Basidiomycota</taxon>
        <taxon>Agaricomycotina</taxon>
        <taxon>Agaricomycetes</taxon>
        <taxon>Cantharellales</taxon>
        <taxon>Ceratobasidiaceae</taxon>
        <taxon>Rhizoctonia</taxon>
    </lineage>
</organism>